<evidence type="ECO:0000256" key="1">
    <source>
        <dbReference type="ARBA" id="ARBA00022679"/>
    </source>
</evidence>
<name>A0ABV8PUU6_9BACT</name>
<dbReference type="InterPro" id="IPR050832">
    <property type="entry name" value="Bact_Acetyltransf"/>
</dbReference>
<dbReference type="EC" id="2.3.-.-" evidence="4"/>
<reference evidence="5" key="1">
    <citation type="journal article" date="2019" name="Int. J. Syst. Evol. Microbiol.">
        <title>The Global Catalogue of Microorganisms (GCM) 10K type strain sequencing project: providing services to taxonomists for standard genome sequencing and annotation.</title>
        <authorList>
            <consortium name="The Broad Institute Genomics Platform"/>
            <consortium name="The Broad Institute Genome Sequencing Center for Infectious Disease"/>
            <person name="Wu L."/>
            <person name="Ma J."/>
        </authorList>
    </citation>
    <scope>NUCLEOTIDE SEQUENCE [LARGE SCALE GENOMIC DNA]</scope>
    <source>
        <strain evidence="5">CECT 8010</strain>
    </source>
</reference>
<proteinExistence type="predicted"/>
<dbReference type="InterPro" id="IPR016181">
    <property type="entry name" value="Acyl_CoA_acyltransferase"/>
</dbReference>
<evidence type="ECO:0000313" key="5">
    <source>
        <dbReference type="Proteomes" id="UP001595906"/>
    </source>
</evidence>
<dbReference type="PANTHER" id="PTHR43877:SF1">
    <property type="entry name" value="ACETYLTRANSFERASE"/>
    <property type="match status" value="1"/>
</dbReference>
<dbReference type="InterPro" id="IPR000182">
    <property type="entry name" value="GNAT_dom"/>
</dbReference>
<dbReference type="SUPFAM" id="SSF55729">
    <property type="entry name" value="Acyl-CoA N-acyltransferases (Nat)"/>
    <property type="match status" value="1"/>
</dbReference>
<dbReference type="Pfam" id="PF00583">
    <property type="entry name" value="Acetyltransf_1"/>
    <property type="match status" value="1"/>
</dbReference>
<dbReference type="GO" id="GO:0016746">
    <property type="term" value="F:acyltransferase activity"/>
    <property type="evidence" value="ECO:0007669"/>
    <property type="project" value="UniProtKB-KW"/>
</dbReference>
<feature type="domain" description="N-acetyltransferase" evidence="3">
    <location>
        <begin position="1"/>
        <end position="142"/>
    </location>
</feature>
<evidence type="ECO:0000259" key="3">
    <source>
        <dbReference type="PROSITE" id="PS51186"/>
    </source>
</evidence>
<evidence type="ECO:0000256" key="2">
    <source>
        <dbReference type="ARBA" id="ARBA00023315"/>
    </source>
</evidence>
<dbReference type="PROSITE" id="PS51186">
    <property type="entry name" value="GNAT"/>
    <property type="match status" value="1"/>
</dbReference>
<dbReference type="Proteomes" id="UP001595906">
    <property type="component" value="Unassembled WGS sequence"/>
</dbReference>
<evidence type="ECO:0000313" key="4">
    <source>
        <dbReference type="EMBL" id="MFC4231020.1"/>
    </source>
</evidence>
<keyword evidence="5" id="KW-1185">Reference proteome</keyword>
<organism evidence="4 5">
    <name type="scientific">Parasediminibacterium paludis</name>
    <dbReference type="NCBI Taxonomy" id="908966"/>
    <lineage>
        <taxon>Bacteria</taxon>
        <taxon>Pseudomonadati</taxon>
        <taxon>Bacteroidota</taxon>
        <taxon>Chitinophagia</taxon>
        <taxon>Chitinophagales</taxon>
        <taxon>Chitinophagaceae</taxon>
        <taxon>Parasediminibacterium</taxon>
    </lineage>
</organism>
<comment type="caution">
    <text evidence="4">The sequence shown here is derived from an EMBL/GenBank/DDBJ whole genome shotgun (WGS) entry which is preliminary data.</text>
</comment>
<protein>
    <submittedName>
        <fullName evidence="4">GNAT family N-acetyltransferase</fullName>
        <ecNumber evidence="4">2.3.-.-</ecNumber>
    </submittedName>
</protein>
<keyword evidence="2 4" id="KW-0012">Acyltransferase</keyword>
<gene>
    <name evidence="4" type="ORF">ACFOW1_03905</name>
</gene>
<dbReference type="RefSeq" id="WP_379012407.1">
    <property type="nucleotide sequence ID" value="NZ_JBHSDC010000003.1"/>
</dbReference>
<accession>A0ABV8PUU6</accession>
<dbReference type="CDD" id="cd04301">
    <property type="entry name" value="NAT_SF"/>
    <property type="match status" value="1"/>
</dbReference>
<keyword evidence="1 4" id="KW-0808">Transferase</keyword>
<dbReference type="PANTHER" id="PTHR43877">
    <property type="entry name" value="AMINOALKYLPHOSPHONATE N-ACETYLTRANSFERASE-RELATED-RELATED"/>
    <property type="match status" value="1"/>
</dbReference>
<sequence length="149" mass="17045">MVLREAATADITQMQLIRNAVKENTLSNPALVSDADCEKFINTRGKGWVCTIDDNIVGFAIVDLQAQNIWALFVHPDFENKGIGKQLHNLMLNWYFDQTKATVWLGTSPNTRAATFYKLMGWKAVGMHGTKELKFEMTHQQWQQQKSKR</sequence>
<dbReference type="Gene3D" id="3.40.630.30">
    <property type="match status" value="1"/>
</dbReference>
<dbReference type="EMBL" id="JBHSDC010000003">
    <property type="protein sequence ID" value="MFC4231020.1"/>
    <property type="molecule type" value="Genomic_DNA"/>
</dbReference>